<dbReference type="EMBL" id="BKCJ011286189">
    <property type="protein sequence ID" value="GFD15401.1"/>
    <property type="molecule type" value="Genomic_DNA"/>
</dbReference>
<comment type="caution">
    <text evidence="2">The sequence shown here is derived from an EMBL/GenBank/DDBJ whole genome shotgun (WGS) entry which is preliminary data.</text>
</comment>
<feature type="non-terminal residue" evidence="2">
    <location>
        <position position="129"/>
    </location>
</feature>
<organism evidence="2">
    <name type="scientific">Tanacetum cinerariifolium</name>
    <name type="common">Dalmatian daisy</name>
    <name type="synonym">Chrysanthemum cinerariifolium</name>
    <dbReference type="NCBI Taxonomy" id="118510"/>
    <lineage>
        <taxon>Eukaryota</taxon>
        <taxon>Viridiplantae</taxon>
        <taxon>Streptophyta</taxon>
        <taxon>Embryophyta</taxon>
        <taxon>Tracheophyta</taxon>
        <taxon>Spermatophyta</taxon>
        <taxon>Magnoliopsida</taxon>
        <taxon>eudicotyledons</taxon>
        <taxon>Gunneridae</taxon>
        <taxon>Pentapetalae</taxon>
        <taxon>asterids</taxon>
        <taxon>campanulids</taxon>
        <taxon>Asterales</taxon>
        <taxon>Asteraceae</taxon>
        <taxon>Asteroideae</taxon>
        <taxon>Anthemideae</taxon>
        <taxon>Anthemidinae</taxon>
        <taxon>Tanacetum</taxon>
    </lineage>
</organism>
<protein>
    <submittedName>
        <fullName evidence="2">Uncharacterized protein</fullName>
    </submittedName>
</protein>
<feature type="region of interest" description="Disordered" evidence="1">
    <location>
        <begin position="52"/>
        <end position="129"/>
    </location>
</feature>
<sequence>SPCTTTPSATSPLPRITFHKSTATATTTAATTTAFLAAAAAVAGCGWQIGHHRRAAGQPPLPATISGRRRRKVFPANPKKYFPSPDLSNPPPTDAMHRRHFSDDLRSPTANTTTPAAILTTTSPPWQQP</sequence>
<evidence type="ECO:0000313" key="2">
    <source>
        <dbReference type="EMBL" id="GFD15401.1"/>
    </source>
</evidence>
<dbReference type="AlphaFoldDB" id="A0A699TZV9"/>
<feature type="compositionally biased region" description="Low complexity" evidence="1">
    <location>
        <begin position="108"/>
        <end position="129"/>
    </location>
</feature>
<name>A0A699TZV9_TANCI</name>
<feature type="non-terminal residue" evidence="2">
    <location>
        <position position="1"/>
    </location>
</feature>
<proteinExistence type="predicted"/>
<gene>
    <name evidence="2" type="ORF">Tci_887370</name>
</gene>
<reference evidence="2" key="1">
    <citation type="journal article" date="2019" name="Sci. Rep.">
        <title>Draft genome of Tanacetum cinerariifolium, the natural source of mosquito coil.</title>
        <authorList>
            <person name="Yamashiro T."/>
            <person name="Shiraishi A."/>
            <person name="Satake H."/>
            <person name="Nakayama K."/>
        </authorList>
    </citation>
    <scope>NUCLEOTIDE SEQUENCE</scope>
</reference>
<evidence type="ECO:0000256" key="1">
    <source>
        <dbReference type="SAM" id="MobiDB-lite"/>
    </source>
</evidence>
<accession>A0A699TZV9</accession>